<reference evidence="2 3" key="1">
    <citation type="submission" date="2016-10" db="EMBL/GenBank/DDBJ databases">
        <authorList>
            <person name="de Groot N.N."/>
        </authorList>
    </citation>
    <scope>NUCLEOTIDE SEQUENCE [LARGE SCALE GENOMIC DNA]</scope>
    <source>
        <strain evidence="2 3">DSM 26915</strain>
    </source>
</reference>
<dbReference type="GO" id="GO:0016887">
    <property type="term" value="F:ATP hydrolysis activity"/>
    <property type="evidence" value="ECO:0007669"/>
    <property type="project" value="TreeGrafter"/>
</dbReference>
<accession>A0A1H6BF83</accession>
<dbReference type="GO" id="GO:0005829">
    <property type="term" value="C:cytosol"/>
    <property type="evidence" value="ECO:0007669"/>
    <property type="project" value="TreeGrafter"/>
</dbReference>
<dbReference type="EMBL" id="FNUZ01000007">
    <property type="protein sequence ID" value="SEG59025.1"/>
    <property type="molecule type" value="Genomic_DNA"/>
</dbReference>
<name>A0A1H6BF83_9RHOB</name>
<dbReference type="Gene3D" id="3.40.50.300">
    <property type="entry name" value="P-loop containing nucleotide triphosphate hydrolases"/>
    <property type="match status" value="1"/>
</dbReference>
<dbReference type="Proteomes" id="UP000236752">
    <property type="component" value="Unassembled WGS sequence"/>
</dbReference>
<feature type="domain" description="AAA" evidence="1">
    <location>
        <begin position="146"/>
        <end position="307"/>
    </location>
</feature>
<dbReference type="GO" id="GO:0005524">
    <property type="term" value="F:ATP binding"/>
    <property type="evidence" value="ECO:0007669"/>
    <property type="project" value="TreeGrafter"/>
</dbReference>
<dbReference type="PANTHER" id="PTHR43384:SF13">
    <property type="entry name" value="SLR0110 PROTEIN"/>
    <property type="match status" value="1"/>
</dbReference>
<evidence type="ECO:0000313" key="3">
    <source>
        <dbReference type="Proteomes" id="UP000236752"/>
    </source>
</evidence>
<keyword evidence="3" id="KW-1185">Reference proteome</keyword>
<protein>
    <submittedName>
        <fullName evidence="2">AAA domain-containing protein</fullName>
    </submittedName>
</protein>
<dbReference type="SUPFAM" id="SSF52172">
    <property type="entry name" value="CheY-like"/>
    <property type="match status" value="1"/>
</dbReference>
<dbReference type="PANTHER" id="PTHR43384">
    <property type="entry name" value="SEPTUM SITE-DETERMINING PROTEIN MIND HOMOLOG, CHLOROPLASTIC-RELATED"/>
    <property type="match status" value="1"/>
</dbReference>
<evidence type="ECO:0000259" key="1">
    <source>
        <dbReference type="Pfam" id="PF13614"/>
    </source>
</evidence>
<dbReference type="AlphaFoldDB" id="A0A1H6BF83"/>
<proteinExistence type="predicted"/>
<dbReference type="SUPFAM" id="SSF52540">
    <property type="entry name" value="P-loop containing nucleoside triphosphate hydrolases"/>
    <property type="match status" value="1"/>
</dbReference>
<evidence type="ECO:0000313" key="2">
    <source>
        <dbReference type="EMBL" id="SEG59025.1"/>
    </source>
</evidence>
<sequence length="403" mass="43743">MMYSMNQMIPSTQSARILLVTDRDTETVPSLKGIDGRAKVTRLTEETDLSSPEGFDCAIIALSGEGAHPASAISTIRKGLSPTCTVIAISSSNTTLTDVMDYKRAGADDVLADIITSEDLWQVIQRYIAQHHALVPVAPAPRKTGKVITITKSRGGIGATTVAVNLAHALVDTGKGGDAAPSVALVDLDLQFGAIASFYDQNASDTLFHLAMKGTMPDDRILDDWACEMSNGVTLFSAPEKMVPFESMDRSQTERLIELLKARFDYVIIDLPHLLVDWISPLLAQSDRLLLVTDTTVPSIRQARRLLDAYREDAMNLPVEIVVSQERKPFSLKRHHRAAARLLEMPLSHWLPPDSKAALEACDRGASLLSCAPRSGLCKSIRKIASSISTSLPAEHTAQTQSS</sequence>
<dbReference type="GO" id="GO:0051782">
    <property type="term" value="P:negative regulation of cell division"/>
    <property type="evidence" value="ECO:0007669"/>
    <property type="project" value="TreeGrafter"/>
</dbReference>
<dbReference type="InterPro" id="IPR050625">
    <property type="entry name" value="ParA/MinD_ATPase"/>
</dbReference>
<dbReference type="Pfam" id="PF13614">
    <property type="entry name" value="AAA_31"/>
    <property type="match status" value="1"/>
</dbReference>
<organism evidence="2 3">
    <name type="scientific">Thalassococcus halodurans</name>
    <dbReference type="NCBI Taxonomy" id="373675"/>
    <lineage>
        <taxon>Bacteria</taxon>
        <taxon>Pseudomonadati</taxon>
        <taxon>Pseudomonadota</taxon>
        <taxon>Alphaproteobacteria</taxon>
        <taxon>Rhodobacterales</taxon>
        <taxon>Roseobacteraceae</taxon>
        <taxon>Thalassococcus</taxon>
    </lineage>
</organism>
<dbReference type="InterPro" id="IPR027417">
    <property type="entry name" value="P-loop_NTPase"/>
</dbReference>
<dbReference type="InterPro" id="IPR025669">
    <property type="entry name" value="AAA_dom"/>
</dbReference>
<gene>
    <name evidence="2" type="ORF">SAMN04488045_3487</name>
</gene>
<dbReference type="InterPro" id="IPR011006">
    <property type="entry name" value="CheY-like_superfamily"/>
</dbReference>
<dbReference type="GO" id="GO:0009898">
    <property type="term" value="C:cytoplasmic side of plasma membrane"/>
    <property type="evidence" value="ECO:0007669"/>
    <property type="project" value="TreeGrafter"/>
</dbReference>